<dbReference type="InterPro" id="IPR052337">
    <property type="entry name" value="SAT4-like"/>
</dbReference>
<feature type="domain" description="Rhodopsin" evidence="8">
    <location>
        <begin position="29"/>
        <end position="243"/>
    </location>
</feature>
<comment type="similarity">
    <text evidence="5">Belongs to the SAT4 family.</text>
</comment>
<evidence type="ECO:0000256" key="5">
    <source>
        <dbReference type="ARBA" id="ARBA00038359"/>
    </source>
</evidence>
<feature type="transmembrane region" description="Helical" evidence="7">
    <location>
        <begin position="101"/>
        <end position="123"/>
    </location>
</feature>
<organism evidence="9 10">
    <name type="scientific">Lentithecium fluviatile CBS 122367</name>
    <dbReference type="NCBI Taxonomy" id="1168545"/>
    <lineage>
        <taxon>Eukaryota</taxon>
        <taxon>Fungi</taxon>
        <taxon>Dikarya</taxon>
        <taxon>Ascomycota</taxon>
        <taxon>Pezizomycotina</taxon>
        <taxon>Dothideomycetes</taxon>
        <taxon>Pleosporomycetidae</taxon>
        <taxon>Pleosporales</taxon>
        <taxon>Massarineae</taxon>
        <taxon>Lentitheciaceae</taxon>
        <taxon>Lentithecium</taxon>
    </lineage>
</organism>
<keyword evidence="4 7" id="KW-0472">Membrane</keyword>
<evidence type="ECO:0000313" key="10">
    <source>
        <dbReference type="Proteomes" id="UP000799291"/>
    </source>
</evidence>
<feature type="transmembrane region" description="Helical" evidence="7">
    <location>
        <begin position="20"/>
        <end position="53"/>
    </location>
</feature>
<dbReference type="Proteomes" id="UP000799291">
    <property type="component" value="Unassembled WGS sequence"/>
</dbReference>
<feature type="transmembrane region" description="Helical" evidence="7">
    <location>
        <begin position="180"/>
        <end position="202"/>
    </location>
</feature>
<dbReference type="PANTHER" id="PTHR33048">
    <property type="entry name" value="PTH11-LIKE INTEGRAL MEMBRANE PROTEIN (AFU_ORTHOLOGUE AFUA_5G11245)"/>
    <property type="match status" value="1"/>
</dbReference>
<evidence type="ECO:0000256" key="3">
    <source>
        <dbReference type="ARBA" id="ARBA00022989"/>
    </source>
</evidence>
<sequence length="383" mass="42459">MASWPAPNYVNPERRGAIVVGMAVPSLILVVVSGAPVTAFALASLNLGLGLHIWDLKPEWHTSYSKMGFSADLLFPCSVGLTKISLCLTYLRLFPSRSDKIFCYIMSGFVALYTVACIFLMLFQCSPIRGYWDTGVEFHCIDMRTTLISIAGLNSLSDFLVYLWPAKPLWSLQLPKKQRLGLICLFSVGCLVCIAGILRMYYLEVYFNGTDLLWNACPVYALMTLEMNLGIICGCLSGVKPVLVAVFPNLFGSSYKTPTHPTPFGYAAAHSHTKRTTGNQPFPFHPLSDVSNASKNRDQKSEHAPVSVVALNPEDHRNLAWASSSGMGEERDEIPHNTIQVQTTVMREEEEVSPTPKRLAKSDGSSEEWIMEDLPSPPERTKR</sequence>
<feature type="transmembrane region" description="Helical" evidence="7">
    <location>
        <begin position="143"/>
        <end position="164"/>
    </location>
</feature>
<dbReference type="GO" id="GO:0016020">
    <property type="term" value="C:membrane"/>
    <property type="evidence" value="ECO:0007669"/>
    <property type="project" value="UniProtKB-SubCell"/>
</dbReference>
<evidence type="ECO:0000256" key="4">
    <source>
        <dbReference type="ARBA" id="ARBA00023136"/>
    </source>
</evidence>
<protein>
    <recommendedName>
        <fullName evidence="8">Rhodopsin domain-containing protein</fullName>
    </recommendedName>
</protein>
<proteinExistence type="inferred from homology"/>
<name>A0A6G1JKA1_9PLEO</name>
<feature type="transmembrane region" description="Helical" evidence="7">
    <location>
        <begin position="229"/>
        <end position="251"/>
    </location>
</feature>
<dbReference type="Pfam" id="PF20684">
    <property type="entry name" value="Fung_rhodopsin"/>
    <property type="match status" value="1"/>
</dbReference>
<dbReference type="OrthoDB" id="5401779at2759"/>
<evidence type="ECO:0000259" key="8">
    <source>
        <dbReference type="Pfam" id="PF20684"/>
    </source>
</evidence>
<evidence type="ECO:0000256" key="6">
    <source>
        <dbReference type="SAM" id="MobiDB-lite"/>
    </source>
</evidence>
<reference evidence="9" key="1">
    <citation type="journal article" date="2020" name="Stud. Mycol.">
        <title>101 Dothideomycetes genomes: a test case for predicting lifestyles and emergence of pathogens.</title>
        <authorList>
            <person name="Haridas S."/>
            <person name="Albert R."/>
            <person name="Binder M."/>
            <person name="Bloem J."/>
            <person name="Labutti K."/>
            <person name="Salamov A."/>
            <person name="Andreopoulos B."/>
            <person name="Baker S."/>
            <person name="Barry K."/>
            <person name="Bills G."/>
            <person name="Bluhm B."/>
            <person name="Cannon C."/>
            <person name="Castanera R."/>
            <person name="Culley D."/>
            <person name="Daum C."/>
            <person name="Ezra D."/>
            <person name="Gonzalez J."/>
            <person name="Henrissat B."/>
            <person name="Kuo A."/>
            <person name="Liang C."/>
            <person name="Lipzen A."/>
            <person name="Lutzoni F."/>
            <person name="Magnuson J."/>
            <person name="Mondo S."/>
            <person name="Nolan M."/>
            <person name="Ohm R."/>
            <person name="Pangilinan J."/>
            <person name="Park H.-J."/>
            <person name="Ramirez L."/>
            <person name="Alfaro M."/>
            <person name="Sun H."/>
            <person name="Tritt A."/>
            <person name="Yoshinaga Y."/>
            <person name="Zwiers L.-H."/>
            <person name="Turgeon B."/>
            <person name="Goodwin S."/>
            <person name="Spatafora J."/>
            <person name="Crous P."/>
            <person name="Grigoriev I."/>
        </authorList>
    </citation>
    <scope>NUCLEOTIDE SEQUENCE</scope>
    <source>
        <strain evidence="9">CBS 122367</strain>
    </source>
</reference>
<evidence type="ECO:0000313" key="9">
    <source>
        <dbReference type="EMBL" id="KAF2690992.1"/>
    </source>
</evidence>
<feature type="transmembrane region" description="Helical" evidence="7">
    <location>
        <begin position="73"/>
        <end position="94"/>
    </location>
</feature>
<dbReference type="PANTHER" id="PTHR33048:SF129">
    <property type="entry name" value="INTEGRAL MEMBRANE PROTEIN-RELATED"/>
    <property type="match status" value="1"/>
</dbReference>
<accession>A0A6G1JKA1</accession>
<comment type="subcellular location">
    <subcellularLocation>
        <location evidence="1">Membrane</location>
        <topology evidence="1">Multi-pass membrane protein</topology>
    </subcellularLocation>
</comment>
<feature type="region of interest" description="Disordered" evidence="6">
    <location>
        <begin position="344"/>
        <end position="383"/>
    </location>
</feature>
<feature type="region of interest" description="Disordered" evidence="6">
    <location>
        <begin position="269"/>
        <end position="307"/>
    </location>
</feature>
<gene>
    <name evidence="9" type="ORF">K458DRAFT_438710</name>
</gene>
<dbReference type="EMBL" id="MU005570">
    <property type="protein sequence ID" value="KAF2690992.1"/>
    <property type="molecule type" value="Genomic_DNA"/>
</dbReference>
<evidence type="ECO:0000256" key="1">
    <source>
        <dbReference type="ARBA" id="ARBA00004141"/>
    </source>
</evidence>
<dbReference type="InterPro" id="IPR049326">
    <property type="entry name" value="Rhodopsin_dom_fungi"/>
</dbReference>
<evidence type="ECO:0000256" key="2">
    <source>
        <dbReference type="ARBA" id="ARBA00022692"/>
    </source>
</evidence>
<evidence type="ECO:0000256" key="7">
    <source>
        <dbReference type="SAM" id="Phobius"/>
    </source>
</evidence>
<keyword evidence="10" id="KW-1185">Reference proteome</keyword>
<keyword evidence="2 7" id="KW-0812">Transmembrane</keyword>
<keyword evidence="3 7" id="KW-1133">Transmembrane helix</keyword>
<dbReference type="AlphaFoldDB" id="A0A6G1JKA1"/>